<keyword evidence="3" id="KW-1185">Reference proteome</keyword>
<dbReference type="Proteomes" id="UP000530928">
    <property type="component" value="Unassembled WGS sequence"/>
</dbReference>
<comment type="caution">
    <text evidence="2">The sequence shown here is derived from an EMBL/GenBank/DDBJ whole genome shotgun (WGS) entry which is preliminary data.</text>
</comment>
<gene>
    <name evidence="2" type="ORF">HNR30_000569</name>
</gene>
<name>A0A7W0CDQ0_9ACTN</name>
<feature type="chain" id="PRO_5031262326" description="Lipoprotein" evidence="1">
    <location>
        <begin position="23"/>
        <end position="124"/>
    </location>
</feature>
<evidence type="ECO:0000256" key="1">
    <source>
        <dbReference type="SAM" id="SignalP"/>
    </source>
</evidence>
<organism evidence="2 3">
    <name type="scientific">Nonomuraea soli</name>
    <dbReference type="NCBI Taxonomy" id="1032476"/>
    <lineage>
        <taxon>Bacteria</taxon>
        <taxon>Bacillati</taxon>
        <taxon>Actinomycetota</taxon>
        <taxon>Actinomycetes</taxon>
        <taxon>Streptosporangiales</taxon>
        <taxon>Streptosporangiaceae</taxon>
        <taxon>Nonomuraea</taxon>
    </lineage>
</organism>
<feature type="signal peptide" evidence="1">
    <location>
        <begin position="1"/>
        <end position="22"/>
    </location>
</feature>
<evidence type="ECO:0000313" key="2">
    <source>
        <dbReference type="EMBL" id="MBA2889234.1"/>
    </source>
</evidence>
<sequence>MKGLLIVIAALLLAGCATDTSAPTRVAEDFYRALSEGRPDAACLLLAPRTAAKLPDDGQSCGQALGELALSGGSLQEAVAWGEEAQVRLSEDTLFLHRYAEGWKVKAAGCEQRPELPYDCEVED</sequence>
<reference evidence="2 3" key="1">
    <citation type="submission" date="2020-07" db="EMBL/GenBank/DDBJ databases">
        <title>Genomic Encyclopedia of Type Strains, Phase IV (KMG-IV): sequencing the most valuable type-strain genomes for metagenomic binning, comparative biology and taxonomic classification.</title>
        <authorList>
            <person name="Goeker M."/>
        </authorList>
    </citation>
    <scope>NUCLEOTIDE SEQUENCE [LARGE SCALE GENOMIC DNA]</scope>
    <source>
        <strain evidence="2 3">DSM 45533</strain>
    </source>
</reference>
<dbReference type="AlphaFoldDB" id="A0A7W0CDQ0"/>
<keyword evidence="1" id="KW-0732">Signal</keyword>
<dbReference type="RefSeq" id="WP_181608049.1">
    <property type="nucleotide sequence ID" value="NZ_BAABAM010000001.1"/>
</dbReference>
<protein>
    <recommendedName>
        <fullName evidence="4">Lipoprotein</fullName>
    </recommendedName>
</protein>
<evidence type="ECO:0000313" key="3">
    <source>
        <dbReference type="Proteomes" id="UP000530928"/>
    </source>
</evidence>
<accession>A0A7W0CDQ0</accession>
<dbReference type="PROSITE" id="PS51257">
    <property type="entry name" value="PROKAR_LIPOPROTEIN"/>
    <property type="match status" value="1"/>
</dbReference>
<evidence type="ECO:0008006" key="4">
    <source>
        <dbReference type="Google" id="ProtNLM"/>
    </source>
</evidence>
<dbReference type="EMBL" id="JACDUR010000001">
    <property type="protein sequence ID" value="MBA2889234.1"/>
    <property type="molecule type" value="Genomic_DNA"/>
</dbReference>
<proteinExistence type="predicted"/>